<sequence length="48" mass="5731">MILIMVEWLNGKIEEVDNTNDERDAKYLVAEYRSAFYGSYNRIWAQSK</sequence>
<accession>A0A0F9DWR2</accession>
<proteinExistence type="predicted"/>
<dbReference type="EMBL" id="LAZR01027261">
    <property type="protein sequence ID" value="KKL66268.1"/>
    <property type="molecule type" value="Genomic_DNA"/>
</dbReference>
<dbReference type="AlphaFoldDB" id="A0A0F9DWR2"/>
<reference evidence="1" key="1">
    <citation type="journal article" date="2015" name="Nature">
        <title>Complex archaea that bridge the gap between prokaryotes and eukaryotes.</title>
        <authorList>
            <person name="Spang A."/>
            <person name="Saw J.H."/>
            <person name="Jorgensen S.L."/>
            <person name="Zaremba-Niedzwiedzka K."/>
            <person name="Martijn J."/>
            <person name="Lind A.E."/>
            <person name="van Eijk R."/>
            <person name="Schleper C."/>
            <person name="Guy L."/>
            <person name="Ettema T.J."/>
        </authorList>
    </citation>
    <scope>NUCLEOTIDE SEQUENCE</scope>
</reference>
<protein>
    <submittedName>
        <fullName evidence="1">Uncharacterized protein</fullName>
    </submittedName>
</protein>
<evidence type="ECO:0000313" key="1">
    <source>
        <dbReference type="EMBL" id="KKL66268.1"/>
    </source>
</evidence>
<organism evidence="1">
    <name type="scientific">marine sediment metagenome</name>
    <dbReference type="NCBI Taxonomy" id="412755"/>
    <lineage>
        <taxon>unclassified sequences</taxon>
        <taxon>metagenomes</taxon>
        <taxon>ecological metagenomes</taxon>
    </lineage>
</organism>
<gene>
    <name evidence="1" type="ORF">LCGC14_2146630</name>
</gene>
<name>A0A0F9DWR2_9ZZZZ</name>
<comment type="caution">
    <text evidence="1">The sequence shown here is derived from an EMBL/GenBank/DDBJ whole genome shotgun (WGS) entry which is preliminary data.</text>
</comment>